<sequence length="69" mass="7847">MAARFGSGRSLKPMSSMLWCRQPVGRRGAAMSAVAAVLRRCHRLTPNRAVRPPRRWRSDAENSRRNDAR</sequence>
<organism evidence="2 3">
    <name type="scientific">Pleurodeles waltl</name>
    <name type="common">Iberian ribbed newt</name>
    <dbReference type="NCBI Taxonomy" id="8319"/>
    <lineage>
        <taxon>Eukaryota</taxon>
        <taxon>Metazoa</taxon>
        <taxon>Chordata</taxon>
        <taxon>Craniata</taxon>
        <taxon>Vertebrata</taxon>
        <taxon>Euteleostomi</taxon>
        <taxon>Amphibia</taxon>
        <taxon>Batrachia</taxon>
        <taxon>Caudata</taxon>
        <taxon>Salamandroidea</taxon>
        <taxon>Salamandridae</taxon>
        <taxon>Pleurodelinae</taxon>
        <taxon>Pleurodeles</taxon>
    </lineage>
</organism>
<dbReference type="EMBL" id="JANPWB010000013">
    <property type="protein sequence ID" value="KAJ1108337.1"/>
    <property type="molecule type" value="Genomic_DNA"/>
</dbReference>
<feature type="compositionally biased region" description="Basic and acidic residues" evidence="1">
    <location>
        <begin position="56"/>
        <end position="69"/>
    </location>
</feature>
<keyword evidence="3" id="KW-1185">Reference proteome</keyword>
<name>A0AAV7MYS8_PLEWA</name>
<gene>
    <name evidence="2" type="ORF">NDU88_005713</name>
</gene>
<dbReference type="AlphaFoldDB" id="A0AAV7MYS8"/>
<comment type="caution">
    <text evidence="2">The sequence shown here is derived from an EMBL/GenBank/DDBJ whole genome shotgun (WGS) entry which is preliminary data.</text>
</comment>
<feature type="region of interest" description="Disordered" evidence="1">
    <location>
        <begin position="45"/>
        <end position="69"/>
    </location>
</feature>
<evidence type="ECO:0000313" key="2">
    <source>
        <dbReference type="EMBL" id="KAJ1108337.1"/>
    </source>
</evidence>
<reference evidence="2" key="1">
    <citation type="journal article" date="2022" name="bioRxiv">
        <title>Sequencing and chromosome-scale assembly of the giantPleurodeles waltlgenome.</title>
        <authorList>
            <person name="Brown T."/>
            <person name="Elewa A."/>
            <person name="Iarovenko S."/>
            <person name="Subramanian E."/>
            <person name="Araus A.J."/>
            <person name="Petzold A."/>
            <person name="Susuki M."/>
            <person name="Suzuki K.-i.T."/>
            <person name="Hayashi T."/>
            <person name="Toyoda A."/>
            <person name="Oliveira C."/>
            <person name="Osipova E."/>
            <person name="Leigh N.D."/>
            <person name="Simon A."/>
            <person name="Yun M.H."/>
        </authorList>
    </citation>
    <scope>NUCLEOTIDE SEQUENCE</scope>
    <source>
        <strain evidence="2">20211129_DDA</strain>
        <tissue evidence="2">Liver</tissue>
    </source>
</reference>
<protein>
    <submittedName>
        <fullName evidence="2">Uncharacterized protein</fullName>
    </submittedName>
</protein>
<dbReference type="Proteomes" id="UP001066276">
    <property type="component" value="Chromosome 9"/>
</dbReference>
<accession>A0AAV7MYS8</accession>
<feature type="compositionally biased region" description="Basic residues" evidence="1">
    <location>
        <begin position="45"/>
        <end position="55"/>
    </location>
</feature>
<evidence type="ECO:0000256" key="1">
    <source>
        <dbReference type="SAM" id="MobiDB-lite"/>
    </source>
</evidence>
<proteinExistence type="predicted"/>
<evidence type="ECO:0000313" key="3">
    <source>
        <dbReference type="Proteomes" id="UP001066276"/>
    </source>
</evidence>